<dbReference type="KEGG" id="tcb:TCARB_0627"/>
<dbReference type="AlphaFoldDB" id="A0A3G1A6C9"/>
<dbReference type="InterPro" id="IPR009078">
    <property type="entry name" value="Ferritin-like_SF"/>
</dbReference>
<dbReference type="GeneID" id="25406074"/>
<name>A0A3G1A6C9_9CREN</name>
<reference evidence="2" key="1">
    <citation type="book" date="2010" name="EXTREMOPHILES" publisher="0:0-0">
        <title>Complete genome sequences of ten hyperthermophilic archaea reveal their metabolic capabilities and possible ecological roles.</title>
        <editorList>
            <person name="?"/>
        </editorList>
        <authorList>
            <person name="Ravin N.V."/>
            <person name="Mardanov A.V."/>
            <person name="Bonch-Osmolovskaya E.A."/>
            <person name="Skryabin K.G."/>
        </authorList>
    </citation>
    <scope>NUCLEOTIDE SEQUENCE [LARGE SCALE GENOMIC DNA]</scope>
    <source>
        <strain evidence="2">1505</strain>
    </source>
</reference>
<gene>
    <name evidence="1" type="ORF">TCARB_0627</name>
</gene>
<protein>
    <recommendedName>
        <fullName evidence="3">Rubrerythrin diiron-binding domain-containing protein</fullName>
    </recommendedName>
</protein>
<evidence type="ECO:0000313" key="2">
    <source>
        <dbReference type="Proteomes" id="UP000266720"/>
    </source>
</evidence>
<sequence length="158" mass="18582">MEKIRPECLYFLEEIASEFYLALATKINDKRIAKSLEIVGLESKNHAEIIETFFGRPENMDQCLKMFGREGSQMLLEMKKTVEEVSRREYLSREEIARLLEKFNSLELVAGEEIYSKIYFSLLEMEAKDLLKVLLKSISSQEDFHYKIVSEVLRELKK</sequence>
<organism evidence="1 2">
    <name type="scientific">Thermofilum adornatum 1505</name>
    <dbReference type="NCBI Taxonomy" id="697581"/>
    <lineage>
        <taxon>Archaea</taxon>
        <taxon>Thermoproteota</taxon>
        <taxon>Thermoprotei</taxon>
        <taxon>Thermofilales</taxon>
        <taxon>Thermofilaceae</taxon>
        <taxon>Thermofilum</taxon>
    </lineage>
</organism>
<evidence type="ECO:0000313" key="1">
    <source>
        <dbReference type="EMBL" id="AJB41683.1"/>
    </source>
</evidence>
<proteinExistence type="predicted"/>
<dbReference type="STRING" id="697581.TCARB_0627"/>
<dbReference type="RefSeq" id="WP_148684578.1">
    <property type="nucleotide sequence ID" value="NZ_CP007493.1"/>
</dbReference>
<dbReference type="SUPFAM" id="SSF47240">
    <property type="entry name" value="Ferritin-like"/>
    <property type="match status" value="1"/>
</dbReference>
<dbReference type="EMBL" id="CP007493">
    <property type="protein sequence ID" value="AJB41683.1"/>
    <property type="molecule type" value="Genomic_DNA"/>
</dbReference>
<dbReference type="Proteomes" id="UP000266720">
    <property type="component" value="Chromosome"/>
</dbReference>
<dbReference type="Gene3D" id="1.20.1260.10">
    <property type="match status" value="1"/>
</dbReference>
<evidence type="ECO:0008006" key="3">
    <source>
        <dbReference type="Google" id="ProtNLM"/>
    </source>
</evidence>
<accession>A0A3G1A6C9</accession>
<dbReference type="InterPro" id="IPR012347">
    <property type="entry name" value="Ferritin-like"/>
</dbReference>